<keyword evidence="2" id="KW-0472">Membrane</keyword>
<feature type="transmembrane region" description="Helical" evidence="2">
    <location>
        <begin position="213"/>
        <end position="233"/>
    </location>
</feature>
<feature type="transmembrane region" description="Helical" evidence="2">
    <location>
        <begin position="303"/>
        <end position="325"/>
    </location>
</feature>
<feature type="transmembrane region" description="Helical" evidence="2">
    <location>
        <begin position="857"/>
        <end position="883"/>
    </location>
</feature>
<feature type="compositionally biased region" description="Gly residues" evidence="1">
    <location>
        <begin position="1002"/>
        <end position="1011"/>
    </location>
</feature>
<evidence type="ECO:0000256" key="2">
    <source>
        <dbReference type="SAM" id="Phobius"/>
    </source>
</evidence>
<dbReference type="EMBL" id="JACXVP010000004">
    <property type="protein sequence ID" value="KAG5608646.1"/>
    <property type="molecule type" value="Genomic_DNA"/>
</dbReference>
<keyword evidence="2" id="KW-1133">Transmembrane helix</keyword>
<keyword evidence="4" id="KW-1185">Reference proteome</keyword>
<accession>A0A9J5ZCN4</accession>
<feature type="transmembrane region" description="Helical" evidence="2">
    <location>
        <begin position="928"/>
        <end position="948"/>
    </location>
</feature>
<feature type="region of interest" description="Disordered" evidence="1">
    <location>
        <begin position="952"/>
        <end position="1014"/>
    </location>
</feature>
<proteinExistence type="predicted"/>
<feature type="compositionally biased region" description="Basic residues" evidence="1">
    <location>
        <begin position="952"/>
        <end position="988"/>
    </location>
</feature>
<organism evidence="3 4">
    <name type="scientific">Solanum commersonii</name>
    <name type="common">Commerson's wild potato</name>
    <name type="synonym">Commerson's nightshade</name>
    <dbReference type="NCBI Taxonomy" id="4109"/>
    <lineage>
        <taxon>Eukaryota</taxon>
        <taxon>Viridiplantae</taxon>
        <taxon>Streptophyta</taxon>
        <taxon>Embryophyta</taxon>
        <taxon>Tracheophyta</taxon>
        <taxon>Spermatophyta</taxon>
        <taxon>Magnoliopsida</taxon>
        <taxon>eudicotyledons</taxon>
        <taxon>Gunneridae</taxon>
        <taxon>Pentapetalae</taxon>
        <taxon>asterids</taxon>
        <taxon>lamiids</taxon>
        <taxon>Solanales</taxon>
        <taxon>Solanaceae</taxon>
        <taxon>Solanoideae</taxon>
        <taxon>Solaneae</taxon>
        <taxon>Solanum</taxon>
    </lineage>
</organism>
<gene>
    <name evidence="3" type="ORF">H5410_019927</name>
</gene>
<evidence type="ECO:0000256" key="1">
    <source>
        <dbReference type="SAM" id="MobiDB-lite"/>
    </source>
</evidence>
<sequence length="1047" mass="121637">MESITIFKVTLGLSESNPDAYKPKLLSVGPYHKHDSKLGSMEKYKLCYLQQFLKRKGGFHDVESCISEMDKLKDDALKCYDDIGGLIDSCNIVEKYSEMLLLDGCFVVEYLREECKIIRTGEDMIINRYCIRNQLKRRNNTDQNMMWNKVIPNATELSEAGVSFANVGNIFVRSLDNVNDNDLKNSTSLFDIKFDNALMTIPCFRVVDDTETFMRNLIAYVLIDFAVFMSYLIDSKKDVSLLRMNGIIVNKIGDNKEVASFFSKIGKGVAVSVDFYYVEECKKAVQHCEQSWNRMKANLRHNYFNSPWGGTSIVTVIILLLLKAIQTNTASRFAACLMPALACCRCSLPLVVLRPPQIISFYPPFVIRPLMATSIEGRKVDHLVDIKERIDEMFENLDNSSIQSCTMFKVNVWKRESNPVVYTSNMVSIVITVEEKGMAHSIEMTLIDDQLPLLPQTENDEIEEGRKVDHLLDINERIDEMFEDLDNSSIKSCTIFEVNVWLRESNPDAYTPKMVSIGPYHKKNTQLGPMKKYKLLYLRRFLQRNERLDVKSYISELEKVKEKVLNCYEDIEKLGNDSQEFCKMLLFDGCFVVEFIREHCGIYPEVKDKIININHNYIFRDLMLLENQLPFFVLDKLHEMTKQDDELPLAILVNKLFTFFVNWPKMTFLSFGEMECNVENIKHLLHVVHIFSCHGNPMKNSKDYLTSPMVMPNATELSEARVSYAKVKNMTSLFDIRFENGLMTIPYFLVVDGTETLLRNLIAYEQQSPDVYPTYFSDYATFMDHLINSDKDVNLLCQKGIIENWIGEDKEVASLFNKIGKGVTTYSNFYYKEEIKKVIDYCEKPWNRMKANLMRNYFSSPWVGASTVAAIILLILTTIQTILTFTDAYTPMLISIDPYHKRTHELSSMEKYKLLYLYNNFSSKKRGLMWKLAFKCCCLMVVLWSNIFKSTMKPRKKKMKRRNKKRKRKKRRKRRSKKRKKKRKRKKKKEEEEEDEDEEEGGGGAAAGVGGGKDEEDHLCRDMVLLENQLLLFVLTMLHDMIKHFQE</sequence>
<dbReference type="PANTHER" id="PTHR31170">
    <property type="entry name" value="BNAC04G53230D PROTEIN"/>
    <property type="match status" value="1"/>
</dbReference>
<dbReference type="InterPro" id="IPR004158">
    <property type="entry name" value="DUF247_pln"/>
</dbReference>
<dbReference type="Pfam" id="PF03140">
    <property type="entry name" value="DUF247"/>
    <property type="match status" value="4"/>
</dbReference>
<name>A0A9J5ZCN4_SOLCO</name>
<reference evidence="3 4" key="1">
    <citation type="submission" date="2020-09" db="EMBL/GenBank/DDBJ databases">
        <title>De no assembly of potato wild relative species, Solanum commersonii.</title>
        <authorList>
            <person name="Cho K."/>
        </authorList>
    </citation>
    <scope>NUCLEOTIDE SEQUENCE [LARGE SCALE GENOMIC DNA]</scope>
    <source>
        <strain evidence="3">LZ3.2</strain>
        <tissue evidence="3">Leaf</tissue>
    </source>
</reference>
<evidence type="ECO:0000313" key="4">
    <source>
        <dbReference type="Proteomes" id="UP000824120"/>
    </source>
</evidence>
<comment type="caution">
    <text evidence="3">The sequence shown here is derived from an EMBL/GenBank/DDBJ whole genome shotgun (WGS) entry which is preliminary data.</text>
</comment>
<feature type="compositionally biased region" description="Acidic residues" evidence="1">
    <location>
        <begin position="991"/>
        <end position="1001"/>
    </location>
</feature>
<protein>
    <submittedName>
        <fullName evidence="3">Uncharacterized protein</fullName>
    </submittedName>
</protein>
<dbReference type="OrthoDB" id="591587at2759"/>
<keyword evidence="2" id="KW-0812">Transmembrane</keyword>
<evidence type="ECO:0000313" key="3">
    <source>
        <dbReference type="EMBL" id="KAG5608646.1"/>
    </source>
</evidence>
<dbReference type="PANTHER" id="PTHR31170:SF20">
    <property type="entry name" value="DUF247 DOMAIN PROTEIN"/>
    <property type="match status" value="1"/>
</dbReference>
<dbReference type="Proteomes" id="UP000824120">
    <property type="component" value="Chromosome 4"/>
</dbReference>
<dbReference type="AlphaFoldDB" id="A0A9J5ZCN4"/>